<feature type="transmembrane region" description="Helical" evidence="7">
    <location>
        <begin position="49"/>
        <end position="69"/>
    </location>
</feature>
<evidence type="ECO:0000256" key="4">
    <source>
        <dbReference type="ARBA" id="ARBA00023110"/>
    </source>
</evidence>
<dbReference type="Pfam" id="PF00639">
    <property type="entry name" value="Rotamase"/>
    <property type="match status" value="1"/>
</dbReference>
<feature type="domain" description="PpiC" evidence="8">
    <location>
        <begin position="204"/>
        <end position="299"/>
    </location>
</feature>
<keyword evidence="5 6" id="KW-0413">Isomerase</keyword>
<protein>
    <recommendedName>
        <fullName evidence="2">peptidylprolyl isomerase</fullName>
        <ecNumber evidence="2">5.2.1.8</ecNumber>
    </recommendedName>
</protein>
<dbReference type="Gene3D" id="3.10.50.40">
    <property type="match status" value="1"/>
</dbReference>
<comment type="catalytic activity">
    <reaction evidence="1">
        <text>[protein]-peptidylproline (omega=180) = [protein]-peptidylproline (omega=0)</text>
        <dbReference type="Rhea" id="RHEA:16237"/>
        <dbReference type="Rhea" id="RHEA-COMP:10747"/>
        <dbReference type="Rhea" id="RHEA-COMP:10748"/>
        <dbReference type="ChEBI" id="CHEBI:83833"/>
        <dbReference type="ChEBI" id="CHEBI:83834"/>
        <dbReference type="EC" id="5.2.1.8"/>
    </reaction>
</comment>
<dbReference type="SUPFAM" id="SSF54534">
    <property type="entry name" value="FKBP-like"/>
    <property type="match status" value="1"/>
</dbReference>
<accession>A0A1V5SEX6</accession>
<dbReference type="GO" id="GO:0003755">
    <property type="term" value="F:peptidyl-prolyl cis-trans isomerase activity"/>
    <property type="evidence" value="ECO:0007669"/>
    <property type="project" value="UniProtKB-KW"/>
</dbReference>
<evidence type="ECO:0000256" key="1">
    <source>
        <dbReference type="ARBA" id="ARBA00000971"/>
    </source>
</evidence>
<organism evidence="9">
    <name type="scientific">candidate division WS2 bacterium ADurb.Bin280</name>
    <dbReference type="NCBI Taxonomy" id="1852829"/>
    <lineage>
        <taxon>Bacteria</taxon>
        <taxon>candidate division WS2</taxon>
    </lineage>
</organism>
<keyword evidence="4 6" id="KW-0697">Rotamase</keyword>
<dbReference type="InterPro" id="IPR050245">
    <property type="entry name" value="PrsA_foldase"/>
</dbReference>
<evidence type="ECO:0000256" key="2">
    <source>
        <dbReference type="ARBA" id="ARBA00013194"/>
    </source>
</evidence>
<dbReference type="InterPro" id="IPR046357">
    <property type="entry name" value="PPIase_dom_sf"/>
</dbReference>
<dbReference type="AlphaFoldDB" id="A0A1V5SEX6"/>
<evidence type="ECO:0000256" key="5">
    <source>
        <dbReference type="ARBA" id="ARBA00023235"/>
    </source>
</evidence>
<evidence type="ECO:0000259" key="8">
    <source>
        <dbReference type="PROSITE" id="PS50198"/>
    </source>
</evidence>
<dbReference type="InterPro" id="IPR000297">
    <property type="entry name" value="PPIase_PpiC"/>
</dbReference>
<dbReference type="PANTHER" id="PTHR47245:SF1">
    <property type="entry name" value="FOLDASE PROTEIN PRSA"/>
    <property type="match status" value="1"/>
</dbReference>
<dbReference type="EMBL" id="MWBO01000028">
    <property type="protein sequence ID" value="OQA52572.1"/>
    <property type="molecule type" value="Genomic_DNA"/>
</dbReference>
<evidence type="ECO:0000256" key="3">
    <source>
        <dbReference type="ARBA" id="ARBA00022729"/>
    </source>
</evidence>
<sequence length="325" mass="37389">MFNKIVSKIRVVERFLLKFFVNLGSFFKKYFNLIVQKLRPRWRTIAKTALISICMLYVIGAVAFGVRLYKQKKFEKIDFWASYVYPFPVSNVGRTFIISKGLNQKILWSKTFAQAMQLEVPEDIERSILEDMQNDAVIMQEAGRLGVVVTRSDLDTAFEQAVGGVGGEEQAIAFIKNSYGMNVTQFKQLMLPKIALERIREEKFSKVIARHILFTDENKAKEFEQKIREGANFEEVAKSESTDQETKESGGLLAEGEYIFRELSGLPEEMENELFKLNAGEMSGVVKSSFGYHLLKVEQKSGSIDEKPTQWYEQAENRYHINSYI</sequence>
<comment type="caution">
    <text evidence="9">The sequence shown here is derived from an EMBL/GenBank/DDBJ whole genome shotgun (WGS) entry which is preliminary data.</text>
</comment>
<evidence type="ECO:0000256" key="6">
    <source>
        <dbReference type="PROSITE-ProRule" id="PRU00278"/>
    </source>
</evidence>
<evidence type="ECO:0000256" key="7">
    <source>
        <dbReference type="SAM" id="Phobius"/>
    </source>
</evidence>
<keyword evidence="3" id="KW-0732">Signal</keyword>
<gene>
    <name evidence="9" type="primary">prsA2</name>
    <name evidence="9" type="ORF">BWY43_00443</name>
</gene>
<keyword evidence="7" id="KW-0472">Membrane</keyword>
<dbReference type="EC" id="5.2.1.8" evidence="2"/>
<keyword evidence="7" id="KW-0812">Transmembrane</keyword>
<dbReference type="Proteomes" id="UP000485367">
    <property type="component" value="Unassembled WGS sequence"/>
</dbReference>
<dbReference type="Gene3D" id="1.10.4030.10">
    <property type="entry name" value="Porin chaperone SurA, peptide-binding domain"/>
    <property type="match status" value="1"/>
</dbReference>
<name>A0A1V5SEX6_9BACT</name>
<proteinExistence type="predicted"/>
<dbReference type="InterPro" id="IPR027304">
    <property type="entry name" value="Trigger_fact/SurA_dom_sf"/>
</dbReference>
<evidence type="ECO:0000313" key="9">
    <source>
        <dbReference type="EMBL" id="OQA52572.1"/>
    </source>
</evidence>
<dbReference type="PANTHER" id="PTHR47245">
    <property type="entry name" value="PEPTIDYLPROLYL ISOMERASE"/>
    <property type="match status" value="1"/>
</dbReference>
<reference evidence="9" key="1">
    <citation type="submission" date="2017-02" db="EMBL/GenBank/DDBJ databases">
        <title>Delving into the versatile metabolic prowess of the omnipresent phylum Bacteroidetes.</title>
        <authorList>
            <person name="Nobu M.K."/>
            <person name="Mei R."/>
            <person name="Narihiro T."/>
            <person name="Kuroda K."/>
            <person name="Liu W.-T."/>
        </authorList>
    </citation>
    <scope>NUCLEOTIDE SEQUENCE</scope>
    <source>
        <strain evidence="9">ADurb.Bin280</strain>
    </source>
</reference>
<keyword evidence="7" id="KW-1133">Transmembrane helix</keyword>
<dbReference type="PROSITE" id="PS50198">
    <property type="entry name" value="PPIC_PPIASE_2"/>
    <property type="match status" value="1"/>
</dbReference>
<dbReference type="SUPFAM" id="SSF109998">
    <property type="entry name" value="Triger factor/SurA peptide-binding domain-like"/>
    <property type="match status" value="1"/>
</dbReference>